<organism evidence="1 2">
    <name type="scientific">Rhododendron molle</name>
    <name type="common">Chinese azalea</name>
    <name type="synonym">Azalea mollis</name>
    <dbReference type="NCBI Taxonomy" id="49168"/>
    <lineage>
        <taxon>Eukaryota</taxon>
        <taxon>Viridiplantae</taxon>
        <taxon>Streptophyta</taxon>
        <taxon>Embryophyta</taxon>
        <taxon>Tracheophyta</taxon>
        <taxon>Spermatophyta</taxon>
        <taxon>Magnoliopsida</taxon>
        <taxon>eudicotyledons</taxon>
        <taxon>Gunneridae</taxon>
        <taxon>Pentapetalae</taxon>
        <taxon>asterids</taxon>
        <taxon>Ericales</taxon>
        <taxon>Ericaceae</taxon>
        <taxon>Ericoideae</taxon>
        <taxon>Rhodoreae</taxon>
        <taxon>Rhododendron</taxon>
    </lineage>
</organism>
<dbReference type="EMBL" id="CM046390">
    <property type="protein sequence ID" value="KAI8564519.1"/>
    <property type="molecule type" value="Genomic_DNA"/>
</dbReference>
<keyword evidence="2" id="KW-1185">Reference proteome</keyword>
<name>A0ACC0PHG0_RHOML</name>
<accession>A0ACC0PHG0</accession>
<evidence type="ECO:0000313" key="2">
    <source>
        <dbReference type="Proteomes" id="UP001062846"/>
    </source>
</evidence>
<gene>
    <name evidence="1" type="ORF">RHMOL_Rhmol03G0187900</name>
</gene>
<dbReference type="Proteomes" id="UP001062846">
    <property type="component" value="Chromosome 3"/>
</dbReference>
<proteinExistence type="predicted"/>
<sequence>MKTEKFDWVTIEGYPMTKYQADLLLPEPALLHLGGSHFCFLTPSKISPETPSKFAAPSFEFHTKVASRLPLYAVKLLLSLTH</sequence>
<evidence type="ECO:0000313" key="1">
    <source>
        <dbReference type="EMBL" id="KAI8564519.1"/>
    </source>
</evidence>
<reference evidence="1" key="1">
    <citation type="submission" date="2022-02" db="EMBL/GenBank/DDBJ databases">
        <title>Plant Genome Project.</title>
        <authorList>
            <person name="Zhang R.-G."/>
        </authorList>
    </citation>
    <scope>NUCLEOTIDE SEQUENCE</scope>
    <source>
        <strain evidence="1">AT1</strain>
    </source>
</reference>
<comment type="caution">
    <text evidence="1">The sequence shown here is derived from an EMBL/GenBank/DDBJ whole genome shotgun (WGS) entry which is preliminary data.</text>
</comment>
<protein>
    <submittedName>
        <fullName evidence="1">Uncharacterized protein</fullName>
    </submittedName>
</protein>